<feature type="region of interest" description="Disordered" evidence="1">
    <location>
        <begin position="37"/>
        <end position="105"/>
    </location>
</feature>
<reference evidence="2" key="2">
    <citation type="submission" date="2020-09" db="EMBL/GenBank/DDBJ databases">
        <authorList>
            <person name="Sun Q."/>
            <person name="Ohkuma M."/>
        </authorList>
    </citation>
    <scope>NUCLEOTIDE SEQUENCE</scope>
    <source>
        <strain evidence="2">JCM 4956</strain>
    </source>
</reference>
<evidence type="ECO:0000313" key="2">
    <source>
        <dbReference type="EMBL" id="GGX44878.1"/>
    </source>
</evidence>
<organism evidence="2 3">
    <name type="scientific">Streptomyces fructofermentans</name>
    <dbReference type="NCBI Taxonomy" id="152141"/>
    <lineage>
        <taxon>Bacteria</taxon>
        <taxon>Bacillati</taxon>
        <taxon>Actinomycetota</taxon>
        <taxon>Actinomycetes</taxon>
        <taxon>Kitasatosporales</taxon>
        <taxon>Streptomycetaceae</taxon>
        <taxon>Streptomyces</taxon>
    </lineage>
</organism>
<dbReference type="Proteomes" id="UP000645555">
    <property type="component" value="Unassembled WGS sequence"/>
</dbReference>
<dbReference type="AlphaFoldDB" id="A0A918N7P5"/>
<feature type="compositionally biased region" description="Basic and acidic residues" evidence="1">
    <location>
        <begin position="66"/>
        <end position="80"/>
    </location>
</feature>
<proteinExistence type="predicted"/>
<comment type="caution">
    <text evidence="2">The sequence shown here is derived from an EMBL/GenBank/DDBJ whole genome shotgun (WGS) entry which is preliminary data.</text>
</comment>
<keyword evidence="3" id="KW-1185">Reference proteome</keyword>
<accession>A0A918N7P5</accession>
<sequence>MYHWFLAKAVMWGMAAAPVSRRGRIVGEHARWPQRPFRPAEAGCRSGSRGRPVRARRRASGAEVEEGTRPGRRRVPDARFRRAVGARARSARAPPPERAGENTHACPQAWFDEVIRQFG</sequence>
<feature type="compositionally biased region" description="Low complexity" evidence="1">
    <location>
        <begin position="83"/>
        <end position="92"/>
    </location>
</feature>
<dbReference type="EMBL" id="BMWD01000002">
    <property type="protein sequence ID" value="GGX44878.1"/>
    <property type="molecule type" value="Genomic_DNA"/>
</dbReference>
<reference evidence="2" key="1">
    <citation type="journal article" date="2014" name="Int. J. Syst. Evol. Microbiol.">
        <title>Complete genome sequence of Corynebacterium casei LMG S-19264T (=DSM 44701T), isolated from a smear-ripened cheese.</title>
        <authorList>
            <consortium name="US DOE Joint Genome Institute (JGI-PGF)"/>
            <person name="Walter F."/>
            <person name="Albersmeier A."/>
            <person name="Kalinowski J."/>
            <person name="Ruckert C."/>
        </authorList>
    </citation>
    <scope>NUCLEOTIDE SEQUENCE</scope>
    <source>
        <strain evidence="2">JCM 4956</strain>
    </source>
</reference>
<gene>
    <name evidence="2" type="ORF">GCM10010515_09730</name>
</gene>
<evidence type="ECO:0000256" key="1">
    <source>
        <dbReference type="SAM" id="MobiDB-lite"/>
    </source>
</evidence>
<protein>
    <submittedName>
        <fullName evidence="2">Uncharacterized protein</fullName>
    </submittedName>
</protein>
<name>A0A918N7P5_9ACTN</name>
<evidence type="ECO:0000313" key="3">
    <source>
        <dbReference type="Proteomes" id="UP000645555"/>
    </source>
</evidence>